<accession>A0A0C9YL37</accession>
<dbReference type="GO" id="GO:0000151">
    <property type="term" value="C:ubiquitin ligase complex"/>
    <property type="evidence" value="ECO:0007669"/>
    <property type="project" value="TreeGrafter"/>
</dbReference>
<dbReference type="HOGENOM" id="CLU_2923572_0_0_1"/>
<reference evidence="4" key="2">
    <citation type="submission" date="2015-01" db="EMBL/GenBank/DDBJ databases">
        <title>Evolutionary Origins and Diversification of the Mycorrhizal Mutualists.</title>
        <authorList>
            <consortium name="DOE Joint Genome Institute"/>
            <consortium name="Mycorrhizal Genomics Consortium"/>
            <person name="Kohler A."/>
            <person name="Kuo A."/>
            <person name="Nagy L.G."/>
            <person name="Floudas D."/>
            <person name="Copeland A."/>
            <person name="Barry K.W."/>
            <person name="Cichocki N."/>
            <person name="Veneault-Fourrey C."/>
            <person name="LaButti K."/>
            <person name="Lindquist E.A."/>
            <person name="Lipzen A."/>
            <person name="Lundell T."/>
            <person name="Morin E."/>
            <person name="Murat C."/>
            <person name="Riley R."/>
            <person name="Ohm R."/>
            <person name="Sun H."/>
            <person name="Tunlid A."/>
            <person name="Henrissat B."/>
            <person name="Grigoriev I.V."/>
            <person name="Hibbett D.S."/>
            <person name="Martin F."/>
        </authorList>
    </citation>
    <scope>NUCLEOTIDE SEQUENCE [LARGE SCALE GENOMIC DNA]</scope>
    <source>
        <strain evidence="4">441</strain>
    </source>
</reference>
<dbReference type="GO" id="GO:0097602">
    <property type="term" value="F:cullin family protein binding"/>
    <property type="evidence" value="ECO:0007669"/>
    <property type="project" value="TreeGrafter"/>
</dbReference>
<dbReference type="STRING" id="765257.A0A0C9YL37"/>
<dbReference type="GO" id="GO:0045116">
    <property type="term" value="P:protein neddylation"/>
    <property type="evidence" value="ECO:0007669"/>
    <property type="project" value="TreeGrafter"/>
</dbReference>
<dbReference type="GO" id="GO:0031624">
    <property type="term" value="F:ubiquitin conjugating enzyme binding"/>
    <property type="evidence" value="ECO:0007669"/>
    <property type="project" value="TreeGrafter"/>
</dbReference>
<dbReference type="InterPro" id="IPR005176">
    <property type="entry name" value="PONY_dom"/>
</dbReference>
<dbReference type="InterPro" id="IPR014764">
    <property type="entry name" value="DCN-prot"/>
</dbReference>
<keyword evidence="4" id="KW-1185">Reference proteome</keyword>
<protein>
    <recommendedName>
        <fullName evidence="1">Defective in cullin neddylation protein</fullName>
    </recommendedName>
</protein>
<dbReference type="OrthoDB" id="27198at2759"/>
<proteinExistence type="predicted"/>
<dbReference type="Proteomes" id="UP000054018">
    <property type="component" value="Unassembled WGS sequence"/>
</dbReference>
<dbReference type="EMBL" id="KN834331">
    <property type="protein sequence ID" value="KIK10997.1"/>
    <property type="molecule type" value="Genomic_DNA"/>
</dbReference>
<comment type="function">
    <text evidence="1">Neddylation of cullins play an essential role in the regulation of SCF-type complexes activity.</text>
</comment>
<organism evidence="3 4">
    <name type="scientific">Pisolithus microcarpus 441</name>
    <dbReference type="NCBI Taxonomy" id="765257"/>
    <lineage>
        <taxon>Eukaryota</taxon>
        <taxon>Fungi</taxon>
        <taxon>Dikarya</taxon>
        <taxon>Basidiomycota</taxon>
        <taxon>Agaricomycotina</taxon>
        <taxon>Agaricomycetes</taxon>
        <taxon>Agaricomycetidae</taxon>
        <taxon>Boletales</taxon>
        <taxon>Sclerodermatineae</taxon>
        <taxon>Pisolithaceae</taxon>
        <taxon>Pisolithus</taxon>
    </lineage>
</organism>
<dbReference type="PANTHER" id="PTHR12281">
    <property type="entry name" value="RP42 RELATED"/>
    <property type="match status" value="1"/>
</dbReference>
<dbReference type="Pfam" id="PF03556">
    <property type="entry name" value="Cullin_binding"/>
    <property type="match status" value="1"/>
</dbReference>
<dbReference type="Gene3D" id="1.10.238.200">
    <property type="entry name" value="Cullin, PONY binding domain"/>
    <property type="match status" value="1"/>
</dbReference>
<feature type="domain" description="DCUN1" evidence="2">
    <location>
        <begin position="1"/>
        <end position="52"/>
    </location>
</feature>
<evidence type="ECO:0000313" key="3">
    <source>
        <dbReference type="EMBL" id="KIK10997.1"/>
    </source>
</evidence>
<dbReference type="GO" id="GO:0032182">
    <property type="term" value="F:ubiquitin-like protein binding"/>
    <property type="evidence" value="ECO:0007669"/>
    <property type="project" value="TreeGrafter"/>
</dbReference>
<sequence>MDMEESSSYRGANKDIWNMVYEFCRTIHPNLDNYEDDAAWPTLLDDFVSWKRGKSLDGAGS</sequence>
<evidence type="ECO:0000259" key="2">
    <source>
        <dbReference type="PROSITE" id="PS51229"/>
    </source>
</evidence>
<reference evidence="3 4" key="1">
    <citation type="submission" date="2014-04" db="EMBL/GenBank/DDBJ databases">
        <authorList>
            <consortium name="DOE Joint Genome Institute"/>
            <person name="Kuo A."/>
            <person name="Kohler A."/>
            <person name="Costa M.D."/>
            <person name="Nagy L.G."/>
            <person name="Floudas D."/>
            <person name="Copeland A."/>
            <person name="Barry K.W."/>
            <person name="Cichocki N."/>
            <person name="Veneault-Fourrey C."/>
            <person name="LaButti K."/>
            <person name="Lindquist E.A."/>
            <person name="Lipzen A."/>
            <person name="Lundell T."/>
            <person name="Morin E."/>
            <person name="Murat C."/>
            <person name="Sun H."/>
            <person name="Tunlid A."/>
            <person name="Henrissat B."/>
            <person name="Grigoriev I.V."/>
            <person name="Hibbett D.S."/>
            <person name="Martin F."/>
            <person name="Nordberg H.P."/>
            <person name="Cantor M.N."/>
            <person name="Hua S.X."/>
        </authorList>
    </citation>
    <scope>NUCLEOTIDE SEQUENCE [LARGE SCALE GENOMIC DNA]</scope>
    <source>
        <strain evidence="3 4">441</strain>
    </source>
</reference>
<evidence type="ECO:0000256" key="1">
    <source>
        <dbReference type="RuleBase" id="RU410713"/>
    </source>
</evidence>
<dbReference type="PANTHER" id="PTHR12281:SF12">
    <property type="entry name" value="DEFECTIVE IN CULLIN NEDDYLATION PROTEIN"/>
    <property type="match status" value="1"/>
</dbReference>
<name>A0A0C9YL37_9AGAM</name>
<gene>
    <name evidence="3" type="ORF">PISMIDRAFT_690660</name>
</gene>
<dbReference type="PROSITE" id="PS51229">
    <property type="entry name" value="DCUN1"/>
    <property type="match status" value="1"/>
</dbReference>
<evidence type="ECO:0000313" key="4">
    <source>
        <dbReference type="Proteomes" id="UP000054018"/>
    </source>
</evidence>
<dbReference type="InterPro" id="IPR042460">
    <property type="entry name" value="DCN1-like_PONY"/>
</dbReference>
<dbReference type="AlphaFoldDB" id="A0A0C9YL37"/>